<dbReference type="InterPro" id="IPR020046">
    <property type="entry name" value="5-3_exonucl_a-hlix_arch_N"/>
</dbReference>
<feature type="domain" description="5'-3' exonuclease" evidence="7">
    <location>
        <begin position="4"/>
        <end position="266"/>
    </location>
</feature>
<dbReference type="FunFam" id="1.10.150.20:FF:000003">
    <property type="entry name" value="DNA polymerase I"/>
    <property type="match status" value="1"/>
</dbReference>
<accession>A0A0P9D878</accession>
<dbReference type="CDD" id="cd09898">
    <property type="entry name" value="H3TH_53EXO"/>
    <property type="match status" value="1"/>
</dbReference>
<dbReference type="Gene3D" id="1.10.150.20">
    <property type="entry name" value="5' to 3' exonuclease, C-terminal subdomain"/>
    <property type="match status" value="1"/>
</dbReference>
<dbReference type="InterPro" id="IPR029060">
    <property type="entry name" value="PIN-like_dom_sf"/>
</dbReference>
<comment type="function">
    <text evidence="5">5'-3' exonuclease acting preferentially on double-stranded DNA.</text>
</comment>
<evidence type="ECO:0000256" key="6">
    <source>
        <dbReference type="ARBA" id="ARBA00050026"/>
    </source>
</evidence>
<name>A0A0P9D878_9CHLR</name>
<gene>
    <name evidence="8" type="ORF">SE17_20675</name>
</gene>
<protein>
    <recommendedName>
        <fullName evidence="6">5'-3' exonuclease</fullName>
    </recommendedName>
</protein>
<dbReference type="Proteomes" id="UP000050509">
    <property type="component" value="Unassembled WGS sequence"/>
</dbReference>
<dbReference type="Pfam" id="PF02739">
    <property type="entry name" value="5_3_exonuc_N"/>
    <property type="match status" value="1"/>
</dbReference>
<dbReference type="InterPro" id="IPR038969">
    <property type="entry name" value="FEN"/>
</dbReference>
<dbReference type="PANTHER" id="PTHR42646:SF2">
    <property type="entry name" value="5'-3' EXONUCLEASE FAMILY PROTEIN"/>
    <property type="match status" value="1"/>
</dbReference>
<keyword evidence="3" id="KW-0269">Exonuclease</keyword>
<reference evidence="8 9" key="1">
    <citation type="submission" date="2015-09" db="EMBL/GenBank/DDBJ databases">
        <title>Draft genome sequence of Kouleothrix aurantiaca JCM 19913.</title>
        <authorList>
            <person name="Hemp J."/>
        </authorList>
    </citation>
    <scope>NUCLEOTIDE SEQUENCE [LARGE SCALE GENOMIC DNA]</scope>
    <source>
        <strain evidence="8 9">COM-B</strain>
    </source>
</reference>
<dbReference type="GO" id="GO:0017108">
    <property type="term" value="F:5'-flap endonuclease activity"/>
    <property type="evidence" value="ECO:0007669"/>
    <property type="project" value="InterPro"/>
</dbReference>
<organism evidence="8 9">
    <name type="scientific">Kouleothrix aurantiaca</name>
    <dbReference type="NCBI Taxonomy" id="186479"/>
    <lineage>
        <taxon>Bacteria</taxon>
        <taxon>Bacillati</taxon>
        <taxon>Chloroflexota</taxon>
        <taxon>Chloroflexia</taxon>
        <taxon>Chloroflexales</taxon>
        <taxon>Roseiflexineae</taxon>
        <taxon>Roseiflexaceae</taxon>
        <taxon>Kouleothrix</taxon>
    </lineage>
</organism>
<keyword evidence="1" id="KW-0540">Nuclease</keyword>
<comment type="caution">
    <text evidence="8">The sequence shown here is derived from an EMBL/GenBank/DDBJ whole genome shotgun (WGS) entry which is preliminary data.</text>
</comment>
<evidence type="ECO:0000259" key="7">
    <source>
        <dbReference type="SMART" id="SM00475"/>
    </source>
</evidence>
<evidence type="ECO:0000256" key="5">
    <source>
        <dbReference type="ARBA" id="ARBA00049957"/>
    </source>
</evidence>
<keyword evidence="9" id="KW-1185">Reference proteome</keyword>
<dbReference type="SUPFAM" id="SSF47807">
    <property type="entry name" value="5' to 3' exonuclease, C-terminal subdomain"/>
    <property type="match status" value="1"/>
</dbReference>
<dbReference type="InterPro" id="IPR036279">
    <property type="entry name" value="5-3_exonuclease_C_sf"/>
</dbReference>
<dbReference type="GO" id="GO:0008409">
    <property type="term" value="F:5'-3' exonuclease activity"/>
    <property type="evidence" value="ECO:0007669"/>
    <property type="project" value="InterPro"/>
</dbReference>
<sequence>MPSQRPLLALIDGHALAFRAFHALAKAGLRASNGEPTYAVFGFISILLNAIHEHHPKYVAVSFDVGRTFRDDMYAEYKAGRAETPDEFHQQLDRIQQLIRAFNIPIYTKDGFEADDVIGTLSRQAAREQVDTMILTGDTDTLQLVDDYVSVLLANPYVQKGKNTMLYDEAQVLDRYNGLKPTQLADLRGLKGDTSDNIPGVKGIGEAGAIALLKQFETVENLYAHLDDVPNRYKKALDGQQEQALFSKRLATIVCDVPVTLDLRHAE</sequence>
<dbReference type="FunFam" id="3.40.50.1010:FF:000001">
    <property type="entry name" value="DNA polymerase I"/>
    <property type="match status" value="1"/>
</dbReference>
<dbReference type="GO" id="GO:0003677">
    <property type="term" value="F:DNA binding"/>
    <property type="evidence" value="ECO:0007669"/>
    <property type="project" value="UniProtKB-KW"/>
</dbReference>
<dbReference type="GO" id="GO:0033567">
    <property type="term" value="P:DNA replication, Okazaki fragment processing"/>
    <property type="evidence" value="ECO:0007669"/>
    <property type="project" value="InterPro"/>
</dbReference>
<keyword evidence="4" id="KW-0238">DNA-binding</keyword>
<evidence type="ECO:0000256" key="1">
    <source>
        <dbReference type="ARBA" id="ARBA00022722"/>
    </source>
</evidence>
<dbReference type="Pfam" id="PF01367">
    <property type="entry name" value="5_3_exonuc"/>
    <property type="match status" value="1"/>
</dbReference>
<dbReference type="SUPFAM" id="SSF88723">
    <property type="entry name" value="PIN domain-like"/>
    <property type="match status" value="1"/>
</dbReference>
<feature type="non-terminal residue" evidence="8">
    <location>
        <position position="267"/>
    </location>
</feature>
<evidence type="ECO:0000256" key="4">
    <source>
        <dbReference type="ARBA" id="ARBA00023125"/>
    </source>
</evidence>
<evidence type="ECO:0000313" key="9">
    <source>
        <dbReference type="Proteomes" id="UP000050509"/>
    </source>
</evidence>
<dbReference type="Gene3D" id="3.40.50.1010">
    <property type="entry name" value="5'-nuclease"/>
    <property type="match status" value="1"/>
</dbReference>
<evidence type="ECO:0000256" key="3">
    <source>
        <dbReference type="ARBA" id="ARBA00022839"/>
    </source>
</evidence>
<dbReference type="InterPro" id="IPR002421">
    <property type="entry name" value="5-3_exonuclease"/>
</dbReference>
<dbReference type="PANTHER" id="PTHR42646">
    <property type="entry name" value="FLAP ENDONUCLEASE XNI"/>
    <property type="match status" value="1"/>
</dbReference>
<proteinExistence type="predicted"/>
<dbReference type="EMBL" id="LJCR01000876">
    <property type="protein sequence ID" value="KPV51529.1"/>
    <property type="molecule type" value="Genomic_DNA"/>
</dbReference>
<dbReference type="AlphaFoldDB" id="A0A0P9D878"/>
<dbReference type="InterPro" id="IPR020045">
    <property type="entry name" value="DNA_polI_H3TH"/>
</dbReference>
<evidence type="ECO:0000256" key="2">
    <source>
        <dbReference type="ARBA" id="ARBA00022801"/>
    </source>
</evidence>
<keyword evidence="2" id="KW-0378">Hydrolase</keyword>
<dbReference type="InterPro" id="IPR008918">
    <property type="entry name" value="HhH2"/>
</dbReference>
<dbReference type="CDD" id="cd09859">
    <property type="entry name" value="PIN_53EXO"/>
    <property type="match status" value="1"/>
</dbReference>
<evidence type="ECO:0000313" key="8">
    <source>
        <dbReference type="EMBL" id="KPV51529.1"/>
    </source>
</evidence>
<dbReference type="SMART" id="SM00475">
    <property type="entry name" value="53EXOc"/>
    <property type="match status" value="1"/>
</dbReference>
<dbReference type="SMART" id="SM00279">
    <property type="entry name" value="HhH2"/>
    <property type="match status" value="1"/>
</dbReference>